<dbReference type="STRING" id="655353.SAMN04488056_105116"/>
<organism evidence="1 2">
    <name type="scientific">Cohaesibacter marisflavi</name>
    <dbReference type="NCBI Taxonomy" id="655353"/>
    <lineage>
        <taxon>Bacteria</taxon>
        <taxon>Pseudomonadati</taxon>
        <taxon>Pseudomonadota</taxon>
        <taxon>Alphaproteobacteria</taxon>
        <taxon>Hyphomicrobiales</taxon>
        <taxon>Cohaesibacteraceae</taxon>
    </lineage>
</organism>
<keyword evidence="2" id="KW-1185">Reference proteome</keyword>
<evidence type="ECO:0000313" key="2">
    <source>
        <dbReference type="Proteomes" id="UP000199236"/>
    </source>
</evidence>
<evidence type="ECO:0000313" key="1">
    <source>
        <dbReference type="EMBL" id="SFO38181.1"/>
    </source>
</evidence>
<name>A0A1I5GRK7_9HYPH</name>
<dbReference type="Proteomes" id="UP000199236">
    <property type="component" value="Unassembled WGS sequence"/>
</dbReference>
<accession>A0A1I5GRK7</accession>
<reference evidence="1 2" key="1">
    <citation type="submission" date="2016-10" db="EMBL/GenBank/DDBJ databases">
        <authorList>
            <person name="de Groot N.N."/>
        </authorList>
    </citation>
    <scope>NUCLEOTIDE SEQUENCE [LARGE SCALE GENOMIC DNA]</scope>
    <source>
        <strain evidence="1 2">CGMCC 1.9157</strain>
    </source>
</reference>
<gene>
    <name evidence="1" type="ORF">SAMN04488056_105116</name>
</gene>
<dbReference type="AlphaFoldDB" id="A0A1I5GRK7"/>
<dbReference type="EMBL" id="FOVR01000005">
    <property type="protein sequence ID" value="SFO38181.1"/>
    <property type="molecule type" value="Genomic_DNA"/>
</dbReference>
<proteinExistence type="predicted"/>
<sequence>MHDTRLKDPWFKIITLINRALLLTEDRVEAAHLKIALHHARQEAQNLSEPLPVSPIRWH</sequence>
<protein>
    <submittedName>
        <fullName evidence="1">Uncharacterized protein</fullName>
    </submittedName>
</protein>